<comment type="caution">
    <text evidence="2">The sequence shown here is derived from an EMBL/GenBank/DDBJ whole genome shotgun (WGS) entry which is preliminary data.</text>
</comment>
<gene>
    <name evidence="2" type="ORF">C4544_00185</name>
</gene>
<name>A0A419DGU3_9BACT</name>
<sequence length="599" mass="67741">MKIFDKILKKKQELTPEEIQEMQQQQAFQEGVASIRDVISPSSFEVTFDYLKLGNTYVRTLFIYEYPRFLDTDWLSPIVNFDVPLDIAIYVYPQSTEEVAKKLRAKSSQVESSMAMEAEKGNVRNPFLEATYGDIEDLRDKLVTGQGKMFKQGFYLTIYGDSLEQLNEYTQALENMFGTQLVFTKHANLQMEQGFNTTLPMGKDELLVHRNMDTEAVSASFPFVSSTLTNNEGVLYGANKINNSLVIFDRFKLQNYNAVILGSSGAGKSYAAKLEILRQLMFDADVIIIDPEKEFQPLCEAVGGSYINISLNSKEVVNPFDLPQGLNDYEDQRDALRSNIIILTGLLRVMMGDLTDEESNILDKALVETYAAKGITEDPSTHRLTPPLMSDLRSILESINGGENMALRLGKFTEGTFAGLFNDFTNISLANRMVCFSIRDLEEDLRPIAMYSILNFIWNKVKGERKKRILTVDEAWMLMKYEDSAQFLYSIAKRGRKYYLGLTTIGQDIGDFLKSEYGKPLISNASLSLLLKQHPSQAELIKEVFDLTDMEKNFLLQCNVGEGLFIAGLNHAIIQVISSEKEDTLVTTNPEQLHAMGQY</sequence>
<evidence type="ECO:0000313" key="2">
    <source>
        <dbReference type="EMBL" id="RJO62331.1"/>
    </source>
</evidence>
<organism evidence="2 3">
    <name type="scientific">candidate division WS5 bacterium</name>
    <dbReference type="NCBI Taxonomy" id="2093353"/>
    <lineage>
        <taxon>Bacteria</taxon>
        <taxon>candidate division WS5</taxon>
    </lineage>
</organism>
<dbReference type="Proteomes" id="UP000285655">
    <property type="component" value="Unassembled WGS sequence"/>
</dbReference>
<dbReference type="InterPro" id="IPR043964">
    <property type="entry name" value="P-loop_TraG"/>
</dbReference>
<dbReference type="Gene3D" id="1.10.8.730">
    <property type="match status" value="1"/>
</dbReference>
<protein>
    <submittedName>
        <fullName evidence="2">DUF87 domain-containing protein</fullName>
    </submittedName>
</protein>
<accession>A0A419DGU3</accession>
<dbReference type="Pfam" id="PF19044">
    <property type="entry name" value="P-loop_TraG"/>
    <property type="match status" value="1"/>
</dbReference>
<dbReference type="Gene3D" id="3.40.50.300">
    <property type="entry name" value="P-loop containing nucleotide triphosphate hydrolases"/>
    <property type="match status" value="1"/>
</dbReference>
<dbReference type="EMBL" id="QZJW01000002">
    <property type="protein sequence ID" value="RJO62331.1"/>
    <property type="molecule type" value="Genomic_DNA"/>
</dbReference>
<dbReference type="NCBIfam" id="NF045971">
    <property type="entry name" value="conju_CD1110"/>
    <property type="match status" value="1"/>
</dbReference>
<dbReference type="InterPro" id="IPR027417">
    <property type="entry name" value="P-loop_NTPase"/>
</dbReference>
<reference evidence="2 3" key="1">
    <citation type="journal article" date="2017" name="ISME J.">
        <title>Energy and carbon metabolisms in a deep terrestrial subsurface fluid microbial community.</title>
        <authorList>
            <person name="Momper L."/>
            <person name="Jungbluth S.P."/>
            <person name="Lee M.D."/>
            <person name="Amend J.P."/>
        </authorList>
    </citation>
    <scope>NUCLEOTIDE SEQUENCE [LARGE SCALE GENOMIC DNA]</scope>
    <source>
        <strain evidence="2">SURF_29</strain>
    </source>
</reference>
<dbReference type="InterPro" id="IPR051162">
    <property type="entry name" value="T4SS_component"/>
</dbReference>
<evidence type="ECO:0000259" key="1">
    <source>
        <dbReference type="Pfam" id="PF19044"/>
    </source>
</evidence>
<dbReference type="AlphaFoldDB" id="A0A419DGU3"/>
<evidence type="ECO:0000313" key="3">
    <source>
        <dbReference type="Proteomes" id="UP000285655"/>
    </source>
</evidence>
<dbReference type="PANTHER" id="PTHR30121:SF6">
    <property type="entry name" value="SLR6007 PROTEIN"/>
    <property type="match status" value="1"/>
</dbReference>
<dbReference type="PANTHER" id="PTHR30121">
    <property type="entry name" value="UNCHARACTERIZED PROTEIN YJGR-RELATED"/>
    <property type="match status" value="1"/>
</dbReference>
<dbReference type="SUPFAM" id="SSF52540">
    <property type="entry name" value="P-loop containing nucleoside triphosphate hydrolases"/>
    <property type="match status" value="1"/>
</dbReference>
<proteinExistence type="predicted"/>
<feature type="domain" description="TraG P-loop" evidence="1">
    <location>
        <begin position="253"/>
        <end position="560"/>
    </location>
</feature>